<proteinExistence type="predicted"/>
<keyword evidence="3" id="KW-1185">Reference proteome</keyword>
<evidence type="ECO:0000313" key="3">
    <source>
        <dbReference type="Proteomes" id="UP000256970"/>
    </source>
</evidence>
<protein>
    <submittedName>
        <fullName evidence="2">Uncharacterized protein</fullName>
    </submittedName>
</protein>
<evidence type="ECO:0000313" key="2">
    <source>
        <dbReference type="EMBL" id="SZX67226.1"/>
    </source>
</evidence>
<feature type="compositionally biased region" description="Pro residues" evidence="1">
    <location>
        <begin position="364"/>
        <end position="416"/>
    </location>
</feature>
<sequence>MNQDAWTRYRKCFMPLPYDNILGPLEVCHNTFVNGKAVFEDIYTSDKSNWVSESVRYAKGCNHEASSGSTMTCDCKLPNGSGTWPSYCGSGTHVYETRRYLPPLNYPDALTPTKDKLEGFSVGGKFPFDHDRYGNITGIRMGFAVKAGNRPLNQFIYVGVNYTSGDQLVTPDYMGKHPELLHQFDKYLGVTWCEVQLGPGQLITGAIGVHDLARVYLPPNPETNVHEKSFVMRGVTFIISNMNETDWTVTPAYNVTCGDAPGGPSLSPEAVQAGIDKTFVPSAPEGGCGLIDTSVNLGVDSGHDAWLCHIDVSGILGDEVIKYYPNQLTGFKFSWCWNRLEMPAPPDWEDCVRNGGGPDCSPNAPTPQPSSPSPTPPPPASPSPKPPAASPSPPPTTFSPSLKPPVASPSPSPTPPADDCTAENYKLCPTPVLTNSSRCK</sequence>
<organism evidence="2 3">
    <name type="scientific">Tetradesmus obliquus</name>
    <name type="common">Green alga</name>
    <name type="synonym">Acutodesmus obliquus</name>
    <dbReference type="NCBI Taxonomy" id="3088"/>
    <lineage>
        <taxon>Eukaryota</taxon>
        <taxon>Viridiplantae</taxon>
        <taxon>Chlorophyta</taxon>
        <taxon>core chlorophytes</taxon>
        <taxon>Chlorophyceae</taxon>
        <taxon>CS clade</taxon>
        <taxon>Sphaeropleales</taxon>
        <taxon>Scenedesmaceae</taxon>
        <taxon>Tetradesmus</taxon>
    </lineage>
</organism>
<dbReference type="PRINTS" id="PR01217">
    <property type="entry name" value="PRICHEXTENSN"/>
</dbReference>
<name>A0A383VS60_TETOB</name>
<dbReference type="Proteomes" id="UP000256970">
    <property type="component" value="Unassembled WGS sequence"/>
</dbReference>
<dbReference type="AlphaFoldDB" id="A0A383VS60"/>
<dbReference type="EMBL" id="FNXT01000779">
    <property type="protein sequence ID" value="SZX67226.1"/>
    <property type="molecule type" value="Genomic_DNA"/>
</dbReference>
<feature type="region of interest" description="Disordered" evidence="1">
    <location>
        <begin position="350"/>
        <end position="440"/>
    </location>
</feature>
<gene>
    <name evidence="2" type="ORF">BQ4739_LOCUS7642</name>
</gene>
<evidence type="ECO:0000256" key="1">
    <source>
        <dbReference type="SAM" id="MobiDB-lite"/>
    </source>
</evidence>
<reference evidence="2 3" key="1">
    <citation type="submission" date="2016-10" db="EMBL/GenBank/DDBJ databases">
        <authorList>
            <person name="Cai Z."/>
        </authorList>
    </citation>
    <scope>NUCLEOTIDE SEQUENCE [LARGE SCALE GENOMIC DNA]</scope>
</reference>
<accession>A0A383VS60</accession>